<gene>
    <name evidence="9" type="ORF">GB993_05530</name>
</gene>
<evidence type="ECO:0000256" key="7">
    <source>
        <dbReference type="ARBA" id="ARBA00048178"/>
    </source>
</evidence>
<comment type="similarity">
    <text evidence="1">Belongs to the zeta toxin family.</text>
</comment>
<dbReference type="AlphaFoldDB" id="A0A6N9I1Y6"/>
<name>A0A6N9I1Y6_9LACO</name>
<dbReference type="EMBL" id="WEZQ01000006">
    <property type="protein sequence ID" value="MYV16960.1"/>
    <property type="molecule type" value="Genomic_DNA"/>
</dbReference>
<dbReference type="Gene3D" id="3.40.50.300">
    <property type="entry name" value="P-loop containing nucleotide triphosphate hydrolases"/>
    <property type="match status" value="1"/>
</dbReference>
<dbReference type="SUPFAM" id="SSF52540">
    <property type="entry name" value="P-loop containing nucleoside triphosphate hydrolases"/>
    <property type="match status" value="1"/>
</dbReference>
<evidence type="ECO:0000256" key="6">
    <source>
        <dbReference type="ARBA" id="ARBA00032897"/>
    </source>
</evidence>
<evidence type="ECO:0000256" key="1">
    <source>
        <dbReference type="ARBA" id="ARBA00009104"/>
    </source>
</evidence>
<evidence type="ECO:0000256" key="5">
    <source>
        <dbReference type="ARBA" id="ARBA00022840"/>
    </source>
</evidence>
<dbReference type="PANTHER" id="PTHR39206">
    <property type="entry name" value="SLL8004 PROTEIN"/>
    <property type="match status" value="1"/>
</dbReference>
<accession>A0A6N9I1Y6</accession>
<dbReference type="Pfam" id="PF06414">
    <property type="entry name" value="Zeta_toxin"/>
    <property type="match status" value="1"/>
</dbReference>
<comment type="catalytic activity">
    <reaction evidence="7">
        <text>UDP-N-acetyl-alpha-D-glucosamine + ATP = UDP-N-acetyl-alpha-D-glucosamine 3'-phosphate + ADP + H(+)</text>
        <dbReference type="Rhea" id="RHEA:32671"/>
        <dbReference type="ChEBI" id="CHEBI:15378"/>
        <dbReference type="ChEBI" id="CHEBI:30616"/>
        <dbReference type="ChEBI" id="CHEBI:57705"/>
        <dbReference type="ChEBI" id="CHEBI:64353"/>
        <dbReference type="ChEBI" id="CHEBI:456216"/>
        <dbReference type="EC" id="2.7.1.176"/>
    </reaction>
</comment>
<evidence type="ECO:0000256" key="3">
    <source>
        <dbReference type="ARBA" id="ARBA00022649"/>
    </source>
</evidence>
<keyword evidence="5" id="KW-0067">ATP-binding</keyword>
<dbReference type="GO" id="GO:0005524">
    <property type="term" value="F:ATP binding"/>
    <property type="evidence" value="ECO:0007669"/>
    <property type="project" value="UniProtKB-KW"/>
</dbReference>
<dbReference type="Proteomes" id="UP000449209">
    <property type="component" value="Unassembled WGS sequence"/>
</dbReference>
<dbReference type="GO" id="GO:0016301">
    <property type="term" value="F:kinase activity"/>
    <property type="evidence" value="ECO:0007669"/>
    <property type="project" value="InterPro"/>
</dbReference>
<organism evidence="9 10">
    <name type="scientific">Furfurilactobacillus milii</name>
    <dbReference type="NCBI Taxonomy" id="2888272"/>
    <lineage>
        <taxon>Bacteria</taxon>
        <taxon>Bacillati</taxon>
        <taxon>Bacillota</taxon>
        <taxon>Bacilli</taxon>
        <taxon>Lactobacillales</taxon>
        <taxon>Lactobacillaceae</taxon>
        <taxon>Furfurilactobacillus</taxon>
    </lineage>
</organism>
<evidence type="ECO:0000256" key="4">
    <source>
        <dbReference type="ARBA" id="ARBA00022741"/>
    </source>
</evidence>
<protein>
    <recommendedName>
        <fullName evidence="6">UDP-N-acetylglucosamine kinase</fullName>
        <ecNumber evidence="2">2.7.1.176</ecNumber>
    </recommendedName>
    <alternativeName>
        <fullName evidence="6">UDP-N-acetylglucosamine kinase</fullName>
    </alternativeName>
</protein>
<evidence type="ECO:0000259" key="8">
    <source>
        <dbReference type="Pfam" id="PF06414"/>
    </source>
</evidence>
<keyword evidence="4" id="KW-0547">Nucleotide-binding</keyword>
<dbReference type="InterPro" id="IPR010488">
    <property type="entry name" value="Zeta_toxin_domain"/>
</dbReference>
<evidence type="ECO:0000313" key="9">
    <source>
        <dbReference type="EMBL" id="MYV16960.1"/>
    </source>
</evidence>
<reference evidence="9 10" key="1">
    <citation type="journal article" date="2019" name="Appl. Environ. Microbiol.">
        <title>Genetic determinants of hydroxycinnamic acid metabolism in heterofermentative lactobacilli.</title>
        <authorList>
            <person name="Gaur G."/>
            <person name="Oh J.H."/>
            <person name="Filannino P."/>
            <person name="Gobbetti M."/>
            <person name="van Pijkeren J.P."/>
            <person name="Ganzle M.G."/>
        </authorList>
    </citation>
    <scope>NUCLEOTIDE SEQUENCE [LARGE SCALE GENOMIC DNA]</scope>
    <source>
        <strain evidence="9 10">C5</strain>
    </source>
</reference>
<evidence type="ECO:0000256" key="2">
    <source>
        <dbReference type="ARBA" id="ARBA00011963"/>
    </source>
</evidence>
<dbReference type="EC" id="2.7.1.176" evidence="2"/>
<dbReference type="InterPro" id="IPR027417">
    <property type="entry name" value="P-loop_NTPase"/>
</dbReference>
<keyword evidence="3" id="KW-1277">Toxin-antitoxin system</keyword>
<proteinExistence type="inferred from homology"/>
<comment type="caution">
    <text evidence="9">The sequence shown here is derived from an EMBL/GenBank/DDBJ whole genome shotgun (WGS) entry which is preliminary data.</text>
</comment>
<dbReference type="PANTHER" id="PTHR39206:SF1">
    <property type="entry name" value="SLL8004 PROTEIN"/>
    <property type="match status" value="1"/>
</dbReference>
<evidence type="ECO:0000313" key="10">
    <source>
        <dbReference type="Proteomes" id="UP000449209"/>
    </source>
</evidence>
<sequence length="246" mass="27913">MKVAGGCGTMAGEKDIRFMSEDELKQHWREYASAHEDEFLNPIFSDVRKKKNKWAILTAGAPGSGKSEVIDSIYGPVMQDFVHIDADDFRKLFPKYNGANAADYQKGATKLVDRAFRRALNENQSFILEGTFNSQSSASNIKRALNHDYSVRIVYTYLDPEIDWRFVVQRAIKTGRQVPQAAFINGFLNIPQNIAQILDKYGDRIEIEMYAGLGHQQHIYRGVEAVIEHLPNDISRDRLEAIVNGK</sequence>
<feature type="domain" description="Zeta toxin" evidence="8">
    <location>
        <begin position="49"/>
        <end position="201"/>
    </location>
</feature>